<dbReference type="Proteomes" id="UP000594638">
    <property type="component" value="Unassembled WGS sequence"/>
</dbReference>
<proteinExistence type="predicted"/>
<feature type="region of interest" description="Disordered" evidence="1">
    <location>
        <begin position="127"/>
        <end position="151"/>
    </location>
</feature>
<dbReference type="Gramene" id="OE9A078444T3">
    <property type="protein sequence ID" value="OE9A078444C3"/>
    <property type="gene ID" value="OE9A078444"/>
</dbReference>
<accession>A0A8S0Q0H8</accession>
<reference evidence="2 3" key="1">
    <citation type="submission" date="2019-12" db="EMBL/GenBank/DDBJ databases">
        <authorList>
            <person name="Alioto T."/>
            <person name="Alioto T."/>
            <person name="Gomez Garrido J."/>
        </authorList>
    </citation>
    <scope>NUCLEOTIDE SEQUENCE [LARGE SCALE GENOMIC DNA]</scope>
</reference>
<evidence type="ECO:0000313" key="3">
    <source>
        <dbReference type="Proteomes" id="UP000594638"/>
    </source>
</evidence>
<dbReference type="Gramene" id="OE9A078444T2">
    <property type="protein sequence ID" value="OE9A078444C2"/>
    <property type="gene ID" value="OE9A078444"/>
</dbReference>
<protein>
    <submittedName>
        <fullName evidence="2">Uncharacterized protein</fullName>
    </submittedName>
</protein>
<sequence>MENNKRVGSSSSFTNDLFGVKESSPSSTSSGIFSSILQPPSRVGTKNCSSPELIDAVQKQLSGSQARNREIHGDMIKNKEDVTNHISNKGRHSIFQERAEPCPLSSSIYYGGLEDMYIQSSSAQISQSYPNYKKDGGQDDPNGNNSQGASRGNWWQGSLYY</sequence>
<evidence type="ECO:0000313" key="2">
    <source>
        <dbReference type="EMBL" id="CAA2958669.1"/>
    </source>
</evidence>
<evidence type="ECO:0000256" key="1">
    <source>
        <dbReference type="SAM" id="MobiDB-lite"/>
    </source>
</evidence>
<gene>
    <name evidence="2" type="ORF">OLEA9_A078444</name>
</gene>
<feature type="compositionally biased region" description="Polar residues" evidence="1">
    <location>
        <begin position="1"/>
        <end position="15"/>
    </location>
</feature>
<dbReference type="GO" id="GO:0006979">
    <property type="term" value="P:response to oxidative stress"/>
    <property type="evidence" value="ECO:0007669"/>
    <property type="project" value="EnsemblPlants"/>
</dbReference>
<dbReference type="PANTHER" id="PTHR33738:SF8">
    <property type="entry name" value="OS05G0454500 PROTEIN"/>
    <property type="match status" value="1"/>
</dbReference>
<dbReference type="EMBL" id="CACTIH010000277">
    <property type="protein sequence ID" value="CAA2958669.1"/>
    <property type="molecule type" value="Genomic_DNA"/>
</dbReference>
<comment type="caution">
    <text evidence="2">The sequence shown here is derived from an EMBL/GenBank/DDBJ whole genome shotgun (WGS) entry which is preliminary data.</text>
</comment>
<organism evidence="2 3">
    <name type="scientific">Olea europaea subsp. europaea</name>
    <dbReference type="NCBI Taxonomy" id="158383"/>
    <lineage>
        <taxon>Eukaryota</taxon>
        <taxon>Viridiplantae</taxon>
        <taxon>Streptophyta</taxon>
        <taxon>Embryophyta</taxon>
        <taxon>Tracheophyta</taxon>
        <taxon>Spermatophyta</taxon>
        <taxon>Magnoliopsida</taxon>
        <taxon>eudicotyledons</taxon>
        <taxon>Gunneridae</taxon>
        <taxon>Pentapetalae</taxon>
        <taxon>asterids</taxon>
        <taxon>lamiids</taxon>
        <taxon>Lamiales</taxon>
        <taxon>Oleaceae</taxon>
        <taxon>Oleeae</taxon>
        <taxon>Olea</taxon>
    </lineage>
</organism>
<feature type="region of interest" description="Disordered" evidence="1">
    <location>
        <begin position="1"/>
        <end position="48"/>
    </location>
</feature>
<name>A0A8S0Q0H8_OLEEU</name>
<dbReference type="AlphaFoldDB" id="A0A8S0Q0H8"/>
<feature type="compositionally biased region" description="Polar residues" evidence="1">
    <location>
        <begin position="141"/>
        <end position="151"/>
    </location>
</feature>
<dbReference type="PANTHER" id="PTHR33738">
    <property type="entry name" value="EMB|CAB82975.1"/>
    <property type="match status" value="1"/>
</dbReference>
<keyword evidence="3" id="KW-1185">Reference proteome</keyword>
<feature type="compositionally biased region" description="Low complexity" evidence="1">
    <location>
        <begin position="23"/>
        <end position="35"/>
    </location>
</feature>